<proteinExistence type="predicted"/>
<dbReference type="Proteomes" id="UP000030686">
    <property type="component" value="Unassembled WGS sequence"/>
</dbReference>
<dbReference type="OMA" id="LYLEGWH"/>
<organism evidence="1 2">
    <name type="scientific">Penicillium roqueforti (strain FM164)</name>
    <dbReference type="NCBI Taxonomy" id="1365484"/>
    <lineage>
        <taxon>Eukaryota</taxon>
        <taxon>Fungi</taxon>
        <taxon>Dikarya</taxon>
        <taxon>Ascomycota</taxon>
        <taxon>Pezizomycotina</taxon>
        <taxon>Eurotiomycetes</taxon>
        <taxon>Eurotiomycetidae</taxon>
        <taxon>Eurotiales</taxon>
        <taxon>Aspergillaceae</taxon>
        <taxon>Penicillium</taxon>
    </lineage>
</organism>
<protein>
    <submittedName>
        <fullName evidence="1">Genomic scaffold, ProqFM164S01</fullName>
    </submittedName>
</protein>
<dbReference type="AlphaFoldDB" id="W6PRW4"/>
<evidence type="ECO:0000313" key="2">
    <source>
        <dbReference type="Proteomes" id="UP000030686"/>
    </source>
</evidence>
<dbReference type="STRING" id="1365484.W6PRW4"/>
<reference evidence="1" key="1">
    <citation type="journal article" date="2014" name="Nat. Commun.">
        <title>Multiple recent horizontal transfers of a large genomic region in cheese making fungi.</title>
        <authorList>
            <person name="Cheeseman K."/>
            <person name="Ropars J."/>
            <person name="Renault P."/>
            <person name="Dupont J."/>
            <person name="Gouzy J."/>
            <person name="Branca A."/>
            <person name="Abraham A.L."/>
            <person name="Ceppi M."/>
            <person name="Conseiller E."/>
            <person name="Debuchy R."/>
            <person name="Malagnac F."/>
            <person name="Goarin A."/>
            <person name="Silar P."/>
            <person name="Lacoste S."/>
            <person name="Sallet E."/>
            <person name="Bensimon A."/>
            <person name="Giraud T."/>
            <person name="Brygoo Y."/>
        </authorList>
    </citation>
    <scope>NUCLEOTIDE SEQUENCE [LARGE SCALE GENOMIC DNA]</scope>
    <source>
        <strain evidence="1">FM164</strain>
    </source>
</reference>
<sequence length="629" mass="70784">MDRLPSEIKCLIARYMGDECMKSLAALSLVDQEWNRIARPLLYEHIIIRPLKDDASHKFHWQPEASRVLVHIKRLSIIVPWYPISGPPRAPVLRAYSGLRASLKTENLGGQSIPKFRGCSTNQSAEVIDLIHKVPQLRDIDLLMSNGGPVELHKAIRQYHPDCRSSVYLSPQVGDMYRKTDDWVLSPQLHTVHVTLFEHPERRNFREHPDRVLEDMIIRAPHVKRLALQIVAGGQAGPKEDFSETVVVEGRVGVEPLRAKLEQLAWPLNTLMPAGQFLKWDKLVDYSCLKSWTVGCIEETQVLRAIAGLRPFQQLNRLTLALFPPQDDELSFYTAVEAMFDSLPPLTYLCLLGSYKPALLSTALRKHGPTLLELKLNVGSQDLNHQTLRRLRAKGQSVTGPICSVEEIHPLAAHCPSLQTLCIAIQRNRGLETPAYTALALFPALTTLELYLNCPPLVDPNEIEPPSPVPPRDLTEFEKSQPLPSTGLEVPIWYIRDTMINSAIDKDLAKTIFTHIRSHQVRGQCLTKLKIHPLYSAPAAAARSISIVSNCNIFKAPAPSWTVQTDLLVGVKAVKHMQKQSARRWVSEGAAQLEVIFNSVWPPAEGEEENGNEGNWLQRWCSWPLQWGT</sequence>
<dbReference type="EMBL" id="HG792015">
    <property type="protein sequence ID" value="CDM26615.1"/>
    <property type="molecule type" value="Genomic_DNA"/>
</dbReference>
<dbReference type="InterPro" id="IPR032675">
    <property type="entry name" value="LRR_dom_sf"/>
</dbReference>
<evidence type="ECO:0000313" key="1">
    <source>
        <dbReference type="EMBL" id="CDM26615.1"/>
    </source>
</evidence>
<name>W6PRW4_PENRF</name>
<keyword evidence="2" id="KW-1185">Reference proteome</keyword>
<accession>W6PRW4</accession>
<dbReference type="Gene3D" id="3.80.10.10">
    <property type="entry name" value="Ribonuclease Inhibitor"/>
    <property type="match status" value="1"/>
</dbReference>
<dbReference type="OrthoDB" id="3945550at2759"/>
<gene>
    <name evidence="1" type="ORF">PROQFM164_S01g000424</name>
</gene>